<name>A0ABD3SSS6_9STRA</name>
<comment type="caution">
    <text evidence="2">The sequence shown here is derived from an EMBL/GenBank/DDBJ whole genome shotgun (WGS) entry which is preliminary data.</text>
</comment>
<dbReference type="AlphaFoldDB" id="A0ABD3SSS6"/>
<evidence type="ECO:0000256" key="1">
    <source>
        <dbReference type="SAM" id="SignalP"/>
    </source>
</evidence>
<dbReference type="EMBL" id="JALLPB020000006">
    <property type="protein sequence ID" value="KAL3827272.1"/>
    <property type="molecule type" value="Genomic_DNA"/>
</dbReference>
<gene>
    <name evidence="2" type="ORF">ACHAXA_004747</name>
</gene>
<keyword evidence="3" id="KW-1185">Reference proteome</keyword>
<sequence length="208" mass="22109">MTRFLSLLLLLFKASTLTDASAAMAASNCTNLTFPDEENLVRELCFSVMILGPSPALTILPNGTEYTEYIGESSMTYFYEGDLMGLTTNVTWAGDEAEDCVAAADGEDCHKCTICNDGSSFDADCTNLEHGRIVECGEVPLYGIDEVESPFFPFSSAFEYTAGGSNVTHYTSNTTTDMGTTPTESTSAAAFLQGGLLAIVGSLITLAL</sequence>
<evidence type="ECO:0000313" key="3">
    <source>
        <dbReference type="Proteomes" id="UP001530377"/>
    </source>
</evidence>
<protein>
    <submittedName>
        <fullName evidence="2">Uncharacterized protein</fullName>
    </submittedName>
</protein>
<dbReference type="Proteomes" id="UP001530377">
    <property type="component" value="Unassembled WGS sequence"/>
</dbReference>
<keyword evidence="1" id="KW-0732">Signal</keyword>
<organism evidence="2 3">
    <name type="scientific">Cyclostephanos tholiformis</name>
    <dbReference type="NCBI Taxonomy" id="382380"/>
    <lineage>
        <taxon>Eukaryota</taxon>
        <taxon>Sar</taxon>
        <taxon>Stramenopiles</taxon>
        <taxon>Ochrophyta</taxon>
        <taxon>Bacillariophyta</taxon>
        <taxon>Coscinodiscophyceae</taxon>
        <taxon>Thalassiosirophycidae</taxon>
        <taxon>Stephanodiscales</taxon>
        <taxon>Stephanodiscaceae</taxon>
        <taxon>Cyclostephanos</taxon>
    </lineage>
</organism>
<reference evidence="2 3" key="1">
    <citation type="submission" date="2024-10" db="EMBL/GenBank/DDBJ databases">
        <title>Updated reference genomes for cyclostephanoid diatoms.</title>
        <authorList>
            <person name="Roberts W.R."/>
            <person name="Alverson A.J."/>
        </authorList>
    </citation>
    <scope>NUCLEOTIDE SEQUENCE [LARGE SCALE GENOMIC DNA]</scope>
    <source>
        <strain evidence="2 3">AJA228-03</strain>
    </source>
</reference>
<feature type="chain" id="PRO_5044818890" evidence="1">
    <location>
        <begin position="21"/>
        <end position="208"/>
    </location>
</feature>
<proteinExistence type="predicted"/>
<feature type="signal peptide" evidence="1">
    <location>
        <begin position="1"/>
        <end position="20"/>
    </location>
</feature>
<evidence type="ECO:0000313" key="2">
    <source>
        <dbReference type="EMBL" id="KAL3827272.1"/>
    </source>
</evidence>
<accession>A0ABD3SSS6</accession>